<keyword evidence="2" id="KW-1185">Reference proteome</keyword>
<proteinExistence type="predicted"/>
<dbReference type="EMBL" id="FORT01000001">
    <property type="protein sequence ID" value="SFI90119.1"/>
    <property type="molecule type" value="Genomic_DNA"/>
</dbReference>
<reference evidence="2" key="1">
    <citation type="submission" date="2016-10" db="EMBL/GenBank/DDBJ databases">
        <authorList>
            <person name="Varghese N."/>
            <person name="Submissions S."/>
        </authorList>
    </citation>
    <scope>NUCLEOTIDE SEQUENCE [LARGE SCALE GENOMIC DNA]</scope>
    <source>
        <strain evidence="2">OK042</strain>
    </source>
</reference>
<dbReference type="STRING" id="1884381.SAMN05518846_101474"/>
<name>A0A1I3LZC2_9BACL</name>
<dbReference type="RefSeq" id="WP_092266342.1">
    <property type="nucleotide sequence ID" value="NZ_FORT01000001.1"/>
</dbReference>
<accession>A0A1I3LZC2</accession>
<protein>
    <submittedName>
        <fullName evidence="1">Uncharacterized protein</fullName>
    </submittedName>
</protein>
<dbReference type="AlphaFoldDB" id="A0A1I3LZC2"/>
<evidence type="ECO:0000313" key="2">
    <source>
        <dbReference type="Proteomes" id="UP000198915"/>
    </source>
</evidence>
<gene>
    <name evidence="1" type="ORF">SAMN05518846_101474</name>
</gene>
<dbReference type="Proteomes" id="UP000198915">
    <property type="component" value="Unassembled WGS sequence"/>
</dbReference>
<evidence type="ECO:0000313" key="1">
    <source>
        <dbReference type="EMBL" id="SFI90119.1"/>
    </source>
</evidence>
<sequence length="165" mass="18185">MIQAVQNGLKSALLQTGIAEKLIYTSVVDEKAYQHTPSAFILMEPGEIKTDRQRVAIRPGRFIWQLYTLTIPFSVLITDKDLPKAESKALAFLTKLPRRLLDGDYAIALQPGAIKTLEDTSIMSQAVGFEVIVTAKGGVYSEQKAAQMKVIIEGVEFDLGNNETN</sequence>
<organism evidence="1 2">
    <name type="scientific">Brevibacillus centrosporus</name>
    <dbReference type="NCBI Taxonomy" id="54910"/>
    <lineage>
        <taxon>Bacteria</taxon>
        <taxon>Bacillati</taxon>
        <taxon>Bacillota</taxon>
        <taxon>Bacilli</taxon>
        <taxon>Bacillales</taxon>
        <taxon>Paenibacillaceae</taxon>
        <taxon>Brevibacillus</taxon>
    </lineage>
</organism>